<protein>
    <recommendedName>
        <fullName evidence="8">Methylated-DNA--protein-cysteine methyltransferase</fullName>
        <ecNumber evidence="8">2.1.1.63</ecNumber>
    </recommendedName>
    <alternativeName>
        <fullName evidence="8">6-O-methylguanine-DNA methyltransferase</fullName>
        <shortName evidence="8">MGMT</shortName>
    </alternativeName>
    <alternativeName>
        <fullName evidence="8">O-6-methylguanine-DNA-alkyltransferase</fullName>
    </alternativeName>
</protein>
<keyword evidence="12" id="KW-1185">Reference proteome</keyword>
<dbReference type="InterPro" id="IPR023546">
    <property type="entry name" value="MGMT"/>
</dbReference>
<comment type="caution">
    <text evidence="11">The sequence shown here is derived from an EMBL/GenBank/DDBJ whole genome shotgun (WGS) entry which is preliminary data.</text>
</comment>
<keyword evidence="3 8" id="KW-0489">Methyltransferase</keyword>
<dbReference type="GO" id="GO:0003908">
    <property type="term" value="F:methylated-DNA-[protein]-cysteine S-methyltransferase activity"/>
    <property type="evidence" value="ECO:0007669"/>
    <property type="project" value="UniProtKB-EC"/>
</dbReference>
<dbReference type="PROSITE" id="PS00374">
    <property type="entry name" value="MGMT"/>
    <property type="match status" value="1"/>
</dbReference>
<dbReference type="EC" id="2.1.1.63" evidence="8"/>
<dbReference type="RefSeq" id="WP_185281692.1">
    <property type="nucleotide sequence ID" value="NZ_JAGETX010000002.1"/>
</dbReference>
<dbReference type="InterPro" id="IPR036388">
    <property type="entry name" value="WH-like_DNA-bd_sf"/>
</dbReference>
<dbReference type="GO" id="GO:0032259">
    <property type="term" value="P:methylation"/>
    <property type="evidence" value="ECO:0007669"/>
    <property type="project" value="UniProtKB-KW"/>
</dbReference>
<comment type="function">
    <text evidence="8">Involved in the cellular defense against the biological effects of O6-methylguanine (O6-MeG) and O4-methylthymine (O4-MeT) in DNA. Repairs the methylated nucleobase in DNA by stoichiometrically transferring the methyl group to a cysteine residue in the enzyme. This is a suicide reaction: the enzyme is irreversibly inactivated.</text>
</comment>
<dbReference type="InterPro" id="IPR001497">
    <property type="entry name" value="MethylDNA_cys_MeTrfase_AS"/>
</dbReference>
<dbReference type="Gene3D" id="3.30.160.70">
    <property type="entry name" value="Methylated DNA-protein cysteine methyltransferase domain"/>
    <property type="match status" value="1"/>
</dbReference>
<evidence type="ECO:0000313" key="11">
    <source>
        <dbReference type="EMBL" id="MBO3270150.1"/>
    </source>
</evidence>
<gene>
    <name evidence="11" type="ORF">J4D97_05765</name>
</gene>
<dbReference type="Proteomes" id="UP000670527">
    <property type="component" value="Unassembled WGS sequence"/>
</dbReference>
<dbReference type="PANTHER" id="PTHR10815">
    <property type="entry name" value="METHYLATED-DNA--PROTEIN-CYSTEINE METHYLTRANSFERASE"/>
    <property type="match status" value="1"/>
</dbReference>
<keyword evidence="5 8" id="KW-0227">DNA damage</keyword>
<evidence type="ECO:0000256" key="4">
    <source>
        <dbReference type="ARBA" id="ARBA00022679"/>
    </source>
</evidence>
<evidence type="ECO:0000256" key="6">
    <source>
        <dbReference type="ARBA" id="ARBA00023204"/>
    </source>
</evidence>
<dbReference type="Pfam" id="PF02870">
    <property type="entry name" value="Methyltransf_1N"/>
    <property type="match status" value="1"/>
</dbReference>
<accession>A0ABS3TBK1</accession>
<dbReference type="HAMAP" id="MF_00772">
    <property type="entry name" value="OGT"/>
    <property type="match status" value="1"/>
</dbReference>
<dbReference type="SUPFAM" id="SSF46767">
    <property type="entry name" value="Methylated DNA-protein cysteine methyltransferase, C-terminal domain"/>
    <property type="match status" value="1"/>
</dbReference>
<reference evidence="11 12" key="1">
    <citation type="submission" date="2021-03" db="EMBL/GenBank/DDBJ databases">
        <authorList>
            <person name="Kim M.K."/>
        </authorList>
    </citation>
    <scope>NUCLEOTIDE SEQUENCE [LARGE SCALE GENOMIC DNA]</scope>
    <source>
        <strain evidence="11 12">BT507</strain>
    </source>
</reference>
<dbReference type="NCBIfam" id="TIGR00589">
    <property type="entry name" value="ogt"/>
    <property type="match status" value="1"/>
</dbReference>
<feature type="domain" description="Methylated-DNA-[protein]-cysteine S-methyltransferase DNA binding" evidence="9">
    <location>
        <begin position="75"/>
        <end position="154"/>
    </location>
</feature>
<name>A0ABS3TBK1_9BACT</name>
<keyword evidence="2 8" id="KW-0963">Cytoplasm</keyword>
<comment type="catalytic activity">
    <reaction evidence="7 8">
        <text>a 6-O-methyl-2'-deoxyguanosine in DNA + L-cysteinyl-[protein] = S-methyl-L-cysteinyl-[protein] + a 2'-deoxyguanosine in DNA</text>
        <dbReference type="Rhea" id="RHEA:24000"/>
        <dbReference type="Rhea" id="RHEA-COMP:10131"/>
        <dbReference type="Rhea" id="RHEA-COMP:10132"/>
        <dbReference type="Rhea" id="RHEA-COMP:11367"/>
        <dbReference type="Rhea" id="RHEA-COMP:11368"/>
        <dbReference type="ChEBI" id="CHEBI:29950"/>
        <dbReference type="ChEBI" id="CHEBI:82612"/>
        <dbReference type="ChEBI" id="CHEBI:85445"/>
        <dbReference type="ChEBI" id="CHEBI:85448"/>
        <dbReference type="EC" id="2.1.1.63"/>
    </reaction>
</comment>
<evidence type="ECO:0000256" key="8">
    <source>
        <dbReference type="HAMAP-Rule" id="MF_00772"/>
    </source>
</evidence>
<evidence type="ECO:0000256" key="3">
    <source>
        <dbReference type="ARBA" id="ARBA00022603"/>
    </source>
</evidence>
<dbReference type="InterPro" id="IPR014048">
    <property type="entry name" value="MethylDNA_cys_MeTrfase_DNA-bd"/>
</dbReference>
<keyword evidence="6 8" id="KW-0234">DNA repair</keyword>
<evidence type="ECO:0000256" key="5">
    <source>
        <dbReference type="ARBA" id="ARBA00022763"/>
    </source>
</evidence>
<dbReference type="EMBL" id="JAGETX010000002">
    <property type="protein sequence ID" value="MBO3270150.1"/>
    <property type="molecule type" value="Genomic_DNA"/>
</dbReference>
<dbReference type="Pfam" id="PF01035">
    <property type="entry name" value="DNA_binding_1"/>
    <property type="match status" value="1"/>
</dbReference>
<sequence length="163" mass="17733">MPEAYLSTPLGLLSLRGSDAGLAAVTFLDEPHGQAPTPVAEVPECLREAHCQLKAYFAGELREFKLRYHFEKGTDFQRQVWATLLGVGYGRTASYLDLARQLGNPGAVRAVGAANGQNPLGIVLPCHRIIGANGQLTGYAGGLHRKKWLLQHERPTGQGELFR</sequence>
<keyword evidence="4 8" id="KW-0808">Transferase</keyword>
<organism evidence="11 12">
    <name type="scientific">Hymenobacter defluvii</name>
    <dbReference type="NCBI Taxonomy" id="2054411"/>
    <lineage>
        <taxon>Bacteria</taxon>
        <taxon>Pseudomonadati</taxon>
        <taxon>Bacteroidota</taxon>
        <taxon>Cytophagia</taxon>
        <taxon>Cytophagales</taxon>
        <taxon>Hymenobacteraceae</taxon>
        <taxon>Hymenobacter</taxon>
    </lineage>
</organism>
<dbReference type="PANTHER" id="PTHR10815:SF13">
    <property type="entry name" value="METHYLATED-DNA--PROTEIN-CYSTEINE METHYLTRANSFERASE"/>
    <property type="match status" value="1"/>
</dbReference>
<comment type="miscellaneous">
    <text evidence="8">This enzyme catalyzes only one turnover and therefore is not strictly catalytic. According to one definition, an enzyme is a biocatalyst that acts repeatedly and over many reaction cycles.</text>
</comment>
<evidence type="ECO:0000313" key="12">
    <source>
        <dbReference type="Proteomes" id="UP000670527"/>
    </source>
</evidence>
<comment type="subcellular location">
    <subcellularLocation>
        <location evidence="8">Cytoplasm</location>
    </subcellularLocation>
</comment>
<comment type="similarity">
    <text evidence="8">Belongs to the MGMT family.</text>
</comment>
<evidence type="ECO:0000256" key="7">
    <source>
        <dbReference type="ARBA" id="ARBA00049348"/>
    </source>
</evidence>
<dbReference type="InterPro" id="IPR036631">
    <property type="entry name" value="MGMT_N_sf"/>
</dbReference>
<feature type="domain" description="Methylguanine DNA methyltransferase ribonuclease-like" evidence="10">
    <location>
        <begin position="3"/>
        <end position="66"/>
    </location>
</feature>
<dbReference type="InterPro" id="IPR008332">
    <property type="entry name" value="MethylG_MeTrfase_N"/>
</dbReference>
<dbReference type="SUPFAM" id="SSF53155">
    <property type="entry name" value="Methylated DNA-protein cysteine methyltransferase domain"/>
    <property type="match status" value="1"/>
</dbReference>
<dbReference type="InterPro" id="IPR036217">
    <property type="entry name" value="MethylDNA_cys_MeTrfase_DNAb"/>
</dbReference>
<evidence type="ECO:0000259" key="10">
    <source>
        <dbReference type="Pfam" id="PF02870"/>
    </source>
</evidence>
<dbReference type="CDD" id="cd06445">
    <property type="entry name" value="ATase"/>
    <property type="match status" value="1"/>
</dbReference>
<evidence type="ECO:0000259" key="9">
    <source>
        <dbReference type="Pfam" id="PF01035"/>
    </source>
</evidence>
<evidence type="ECO:0000256" key="1">
    <source>
        <dbReference type="ARBA" id="ARBA00001286"/>
    </source>
</evidence>
<evidence type="ECO:0000256" key="2">
    <source>
        <dbReference type="ARBA" id="ARBA00022490"/>
    </source>
</evidence>
<comment type="catalytic activity">
    <reaction evidence="1 8">
        <text>a 4-O-methyl-thymidine in DNA + L-cysteinyl-[protein] = a thymidine in DNA + S-methyl-L-cysteinyl-[protein]</text>
        <dbReference type="Rhea" id="RHEA:53428"/>
        <dbReference type="Rhea" id="RHEA-COMP:10131"/>
        <dbReference type="Rhea" id="RHEA-COMP:10132"/>
        <dbReference type="Rhea" id="RHEA-COMP:13555"/>
        <dbReference type="Rhea" id="RHEA-COMP:13556"/>
        <dbReference type="ChEBI" id="CHEBI:29950"/>
        <dbReference type="ChEBI" id="CHEBI:82612"/>
        <dbReference type="ChEBI" id="CHEBI:137386"/>
        <dbReference type="ChEBI" id="CHEBI:137387"/>
        <dbReference type="EC" id="2.1.1.63"/>
    </reaction>
</comment>
<dbReference type="Gene3D" id="1.10.10.10">
    <property type="entry name" value="Winged helix-like DNA-binding domain superfamily/Winged helix DNA-binding domain"/>
    <property type="match status" value="1"/>
</dbReference>
<feature type="active site" description="Nucleophile; methyl group acceptor" evidence="8">
    <location>
        <position position="126"/>
    </location>
</feature>
<proteinExistence type="inferred from homology"/>